<dbReference type="EMBL" id="JAACJM010000220">
    <property type="protein sequence ID" value="KAF5336809.1"/>
    <property type="molecule type" value="Genomic_DNA"/>
</dbReference>
<accession>A0A8H5FHD1</accession>
<evidence type="ECO:0000313" key="2">
    <source>
        <dbReference type="Proteomes" id="UP000559256"/>
    </source>
</evidence>
<reference evidence="1 2" key="1">
    <citation type="journal article" date="2020" name="ISME J.">
        <title>Uncovering the hidden diversity of litter-decomposition mechanisms in mushroom-forming fungi.</title>
        <authorList>
            <person name="Floudas D."/>
            <person name="Bentzer J."/>
            <person name="Ahren D."/>
            <person name="Johansson T."/>
            <person name="Persson P."/>
            <person name="Tunlid A."/>
        </authorList>
    </citation>
    <scope>NUCLEOTIDE SEQUENCE [LARGE SCALE GENOMIC DNA]</scope>
    <source>
        <strain evidence="1 2">CBS 291.85</strain>
    </source>
</reference>
<protein>
    <submittedName>
        <fullName evidence="1">Uncharacterized protein</fullName>
    </submittedName>
</protein>
<sequence length="226" mass="24349">MFMLSIKDTTQVRRIFVIPFPNFLAHITCSARAFFGCVYPRITKMIRGLTVYDKVLCVQREQDVTKSESLLKELNENRMLCINIRSRNSATAAPEFVVAIPSPTIAAVSSSPCLPSSTMAASNATGITARTPTSGTAPEPLTAHSIAVVSSSIGFLSCYGSSSAVINNATSGSAVASTAHDVAVMLFLLQREYIGFLVPPMFPFNATTSSTCFDLLFFYPVPHIFG</sequence>
<name>A0A8H5FHD1_9AGAR</name>
<gene>
    <name evidence="1" type="ORF">D9758_015844</name>
</gene>
<proteinExistence type="predicted"/>
<dbReference type="AlphaFoldDB" id="A0A8H5FHD1"/>
<dbReference type="Proteomes" id="UP000559256">
    <property type="component" value="Unassembled WGS sequence"/>
</dbReference>
<evidence type="ECO:0000313" key="1">
    <source>
        <dbReference type="EMBL" id="KAF5336809.1"/>
    </source>
</evidence>
<organism evidence="1 2">
    <name type="scientific">Tetrapyrgos nigripes</name>
    <dbReference type="NCBI Taxonomy" id="182062"/>
    <lineage>
        <taxon>Eukaryota</taxon>
        <taxon>Fungi</taxon>
        <taxon>Dikarya</taxon>
        <taxon>Basidiomycota</taxon>
        <taxon>Agaricomycotina</taxon>
        <taxon>Agaricomycetes</taxon>
        <taxon>Agaricomycetidae</taxon>
        <taxon>Agaricales</taxon>
        <taxon>Marasmiineae</taxon>
        <taxon>Marasmiaceae</taxon>
        <taxon>Tetrapyrgos</taxon>
    </lineage>
</organism>
<comment type="caution">
    <text evidence="1">The sequence shown here is derived from an EMBL/GenBank/DDBJ whole genome shotgun (WGS) entry which is preliminary data.</text>
</comment>
<keyword evidence="2" id="KW-1185">Reference proteome</keyword>